<keyword evidence="1" id="KW-1133">Transmembrane helix</keyword>
<feature type="transmembrane region" description="Helical" evidence="1">
    <location>
        <begin position="133"/>
        <end position="152"/>
    </location>
</feature>
<dbReference type="AlphaFoldDB" id="A0A097QW76"/>
<gene>
    <name evidence="2" type="ORF">TEU_10485</name>
</gene>
<dbReference type="KEGG" id="teu:TEU_10485"/>
<dbReference type="STRING" id="1505907.TEU_10485"/>
<evidence type="ECO:0000256" key="1">
    <source>
        <dbReference type="SAM" id="Phobius"/>
    </source>
</evidence>
<protein>
    <submittedName>
        <fullName evidence="2">Uncharacterized protein</fullName>
    </submittedName>
</protein>
<accession>A0A097QW76</accession>
<evidence type="ECO:0000313" key="3">
    <source>
        <dbReference type="Proteomes" id="UP000029980"/>
    </source>
</evidence>
<dbReference type="HOGENOM" id="CLU_143275_0_0_2"/>
<dbReference type="GeneID" id="25153858"/>
<dbReference type="EMBL" id="CP008887">
    <property type="protein sequence ID" value="AIU70725.1"/>
    <property type="molecule type" value="Genomic_DNA"/>
</dbReference>
<dbReference type="RefSeq" id="WP_050003690.1">
    <property type="nucleotide sequence ID" value="NZ_CP008887.1"/>
</dbReference>
<sequence>MRRFLTVLLLGLLILTIGSIGIYHSYENKVGSVGPVFLQPIERQGNVTDMMMVTMYAPTSSLVEASCNGNGVVEVYDIITGKLVNRENIYGHLTYQFVLPREGDYLVLNNGTGKLTCAFRFIKNYPTKDVQNAIYGLGTVFALLLALVIWRWRK</sequence>
<evidence type="ECO:0000313" key="2">
    <source>
        <dbReference type="EMBL" id="AIU70725.1"/>
    </source>
</evidence>
<dbReference type="Proteomes" id="UP000029980">
    <property type="component" value="Chromosome"/>
</dbReference>
<keyword evidence="3" id="KW-1185">Reference proteome</keyword>
<reference evidence="2 3" key="1">
    <citation type="journal article" date="2015" name="Int. J. Syst. Evol. Microbiol.">
        <title>Thermococcus eurythermalis sp. nov., a conditional piezophilic hyperthermophilic archaeon with a wide temperature range isolated from an oil-immersed chimney in the Guaymas Basin.</title>
        <authorList>
            <person name="Zhao W."/>
            <person name="Zeng X."/>
            <person name="Xiao X."/>
        </authorList>
    </citation>
    <scope>NUCLEOTIDE SEQUENCE [LARGE SCALE GENOMIC DNA]</scope>
    <source>
        <strain evidence="2 3">A501</strain>
    </source>
</reference>
<keyword evidence="1" id="KW-0472">Membrane</keyword>
<proteinExistence type="predicted"/>
<dbReference type="OrthoDB" id="90930at2157"/>
<keyword evidence="1" id="KW-0812">Transmembrane</keyword>
<organism evidence="2 3">
    <name type="scientific">Thermococcus eurythermalis</name>
    <dbReference type="NCBI Taxonomy" id="1505907"/>
    <lineage>
        <taxon>Archaea</taxon>
        <taxon>Methanobacteriati</taxon>
        <taxon>Methanobacteriota</taxon>
        <taxon>Thermococci</taxon>
        <taxon>Thermococcales</taxon>
        <taxon>Thermococcaceae</taxon>
        <taxon>Thermococcus</taxon>
    </lineage>
</organism>
<name>A0A097QW76_9EURY</name>